<proteinExistence type="predicted"/>
<comment type="caution">
    <text evidence="2">The sequence shown here is derived from an EMBL/GenBank/DDBJ whole genome shotgun (WGS) entry which is preliminary data.</text>
</comment>
<protein>
    <recommendedName>
        <fullName evidence="4">Lipoprotein</fullName>
    </recommendedName>
</protein>
<sequence length="220" mass="25477">MTFLSSQKVLLRNVSLLLGSALIVTSCAKPNVHGPNAQIKVDVDGDSYVIPLNYIVRPDTGSYESFETDMGRVYFFWPSGRGLNNNDKDPNIFEHDDDIIQFRWAARNSKIEGADIPTRIDSIKQEENRDFDKDAHELEAYIGSGDNPFIYYIGSTYTDAPITIRCMPTINEDQDRMCQMEYMYPEYNNYVRLQFSKKHLADWQAINTMAIDYMKKWHQD</sequence>
<evidence type="ECO:0000256" key="1">
    <source>
        <dbReference type="SAM" id="SignalP"/>
    </source>
</evidence>
<feature type="signal peptide" evidence="1">
    <location>
        <begin position="1"/>
        <end position="28"/>
    </location>
</feature>
<reference evidence="2 3" key="1">
    <citation type="submission" date="2015-11" db="EMBL/GenBank/DDBJ databases">
        <title>Permanent draft genome of Psychrobacter piscatorii LQ58.</title>
        <authorList>
            <person name="Zhou M."/>
            <person name="Dong B."/>
            <person name="Liu Q."/>
        </authorList>
    </citation>
    <scope>NUCLEOTIDE SEQUENCE [LARGE SCALE GENOMIC DNA]</scope>
    <source>
        <strain evidence="2 3">LQ58</strain>
    </source>
</reference>
<keyword evidence="3" id="KW-1185">Reference proteome</keyword>
<name>A0A0T6DQ34_9GAMM</name>
<evidence type="ECO:0000313" key="3">
    <source>
        <dbReference type="Proteomes" id="UP000051202"/>
    </source>
</evidence>
<dbReference type="AlphaFoldDB" id="A0A0T6DQ34"/>
<organism evidence="2 3">
    <name type="scientific">Psychrobacter piscatorii</name>
    <dbReference type="NCBI Taxonomy" id="554343"/>
    <lineage>
        <taxon>Bacteria</taxon>
        <taxon>Pseudomonadati</taxon>
        <taxon>Pseudomonadota</taxon>
        <taxon>Gammaproteobacteria</taxon>
        <taxon>Moraxellales</taxon>
        <taxon>Moraxellaceae</taxon>
        <taxon>Psychrobacter</taxon>
    </lineage>
</organism>
<dbReference type="EMBL" id="LNDJ01000082">
    <property type="protein sequence ID" value="KRU22068.1"/>
    <property type="molecule type" value="Genomic_DNA"/>
</dbReference>
<feature type="chain" id="PRO_5006668995" description="Lipoprotein" evidence="1">
    <location>
        <begin position="29"/>
        <end position="220"/>
    </location>
</feature>
<accession>A0A0T6DQ34</accession>
<dbReference type="Proteomes" id="UP000051202">
    <property type="component" value="Unassembled WGS sequence"/>
</dbReference>
<evidence type="ECO:0008006" key="4">
    <source>
        <dbReference type="Google" id="ProtNLM"/>
    </source>
</evidence>
<keyword evidence="1" id="KW-0732">Signal</keyword>
<evidence type="ECO:0000313" key="2">
    <source>
        <dbReference type="EMBL" id="KRU22068.1"/>
    </source>
</evidence>
<dbReference type="RefSeq" id="WP_058025172.1">
    <property type="nucleotide sequence ID" value="NZ_LNDJ01000082.1"/>
</dbReference>
<gene>
    <name evidence="2" type="ORF">AS194_10065</name>
</gene>